<feature type="domain" description="CpXC" evidence="1">
    <location>
        <begin position="7"/>
        <end position="132"/>
    </location>
</feature>
<gene>
    <name evidence="2" type="ORF">HMPREF9257_1105</name>
</gene>
<dbReference type="eggNOG" id="ENOG5032TQR">
    <property type="taxonomic scope" value="Bacteria"/>
</dbReference>
<dbReference type="Proteomes" id="UP000005990">
    <property type="component" value="Unassembled WGS sequence"/>
</dbReference>
<dbReference type="AlphaFoldDB" id="E4KNR1"/>
<keyword evidence="3" id="KW-1185">Reference proteome</keyword>
<dbReference type="OrthoDB" id="9784124at2"/>
<name>E4KNR1_9LACT</name>
<evidence type="ECO:0000313" key="3">
    <source>
        <dbReference type="Proteomes" id="UP000005990"/>
    </source>
</evidence>
<reference evidence="2 3" key="1">
    <citation type="submission" date="2010-10" db="EMBL/GenBank/DDBJ databases">
        <authorList>
            <person name="Durkin A.S."/>
            <person name="Madupu R."/>
            <person name="Torralba M."/>
            <person name="Gillis M."/>
            <person name="Methe B."/>
            <person name="Sutton G."/>
            <person name="Nelson K.E."/>
        </authorList>
    </citation>
    <scope>NUCLEOTIDE SEQUENCE [LARGE SCALE GENOMIC DNA]</scope>
    <source>
        <strain evidence="2 3">ACS-139-V-Col8</strain>
    </source>
</reference>
<dbReference type="EMBL" id="AENN01000013">
    <property type="protein sequence ID" value="EFR31414.1"/>
    <property type="molecule type" value="Genomic_DNA"/>
</dbReference>
<sequence length="213" mass="24764">MSKNIELRCPVCDHPSQQELETYINTRENSQAVADLKNNKLFLFECDQCGAKRQLESQFVYHNPDKNYMLINYPGLYQNQEQALARGQVILKEKISDPRSYQLRLVPSLAYLVEKIQIFEDDLDDRIVEIVKLLTDGLLAKEKQDAQVQGRFFYKQGDQRKILYLLSDDQVLVDFNQSLMDFAIDKFKKATTATVKGQWQVIDQAYAEQLLSK</sequence>
<comment type="caution">
    <text evidence="2">The sequence shown here is derived from an EMBL/GenBank/DDBJ whole genome shotgun (WGS) entry which is preliminary data.</text>
</comment>
<dbReference type="RefSeq" id="WP_006418113.1">
    <property type="nucleotide sequence ID" value="NZ_AENN01000013.1"/>
</dbReference>
<dbReference type="InterPro" id="IPR025682">
    <property type="entry name" value="CpXC_dom"/>
</dbReference>
<dbReference type="STRING" id="908337.HMPREF9257_1105"/>
<evidence type="ECO:0000259" key="1">
    <source>
        <dbReference type="Pfam" id="PF14353"/>
    </source>
</evidence>
<organism evidence="2 3">
    <name type="scientific">Eremococcus coleocola ACS-139-V-Col8</name>
    <dbReference type="NCBI Taxonomy" id="908337"/>
    <lineage>
        <taxon>Bacteria</taxon>
        <taxon>Bacillati</taxon>
        <taxon>Bacillota</taxon>
        <taxon>Bacilli</taxon>
        <taxon>Lactobacillales</taxon>
        <taxon>Aerococcaceae</taxon>
        <taxon>Eremococcus</taxon>
    </lineage>
</organism>
<dbReference type="Pfam" id="PF14353">
    <property type="entry name" value="CpXC"/>
    <property type="match status" value="1"/>
</dbReference>
<evidence type="ECO:0000313" key="2">
    <source>
        <dbReference type="EMBL" id="EFR31414.1"/>
    </source>
</evidence>
<accession>E4KNR1</accession>
<proteinExistence type="predicted"/>
<protein>
    <recommendedName>
        <fullName evidence="1">CpXC domain-containing protein</fullName>
    </recommendedName>
</protein>